<dbReference type="KEGG" id="alt:ambt_01775"/>
<dbReference type="HOGENOM" id="CLU_841013_0_0_6"/>
<gene>
    <name evidence="3" type="ordered locus">ambt_01775</name>
</gene>
<dbReference type="Proteomes" id="UP000000683">
    <property type="component" value="Chromosome"/>
</dbReference>
<feature type="chain" id="PRO_5003332456" evidence="2">
    <location>
        <begin position="19"/>
        <end position="330"/>
    </location>
</feature>
<evidence type="ECO:0000256" key="2">
    <source>
        <dbReference type="SAM" id="SignalP"/>
    </source>
</evidence>
<accession>F5ZAD9</accession>
<dbReference type="EMBL" id="CP002339">
    <property type="protein sequence ID" value="AEF01909.1"/>
    <property type="molecule type" value="Genomic_DNA"/>
</dbReference>
<sequence length="330" mass="38591">MRLLVLAFFLLMSFQSHAARLTCNAEKLSFSFGGSNTIDFLQTAMKYQDFDFTSVKNVGDMQKVVKHKKALKSMYDMYKDSPFIWGETYQKMLPLCDENQKKTLFAKAFTYYENRWRMNSHYDPVEREEFSEYLFEFEMAGHTKSKFFHIRSYEHFMSIFEAAIQSIENNTDTMRAALKSKRENEKQEIQEMENEAKEMDRLIAEQKAANEKKRKMQEEIAAKQRELDLLKNQSFETSQSTNKQRGHSTSSNVGNRTIKPNSVICMSESAYDRQMQALAQNDHRLFSGCTVNERAVKGWFDDISMFSGTCTLLSSDRSRKMWVNCESVQD</sequence>
<reference evidence="3 4" key="1">
    <citation type="journal article" date="2011" name="J. Bacteriol.">
        <title>Complete genome sequence of the polycyclic aromatic hydrocarbon-degrading bacterium Alteromonas sp. strain SN2.</title>
        <authorList>
            <person name="Jin H.M."/>
            <person name="Jeong H."/>
            <person name="Moon E.J."/>
            <person name="Math R.K."/>
            <person name="Lee K."/>
            <person name="Kim H.J."/>
            <person name="Jeon C.O."/>
            <person name="Oh T.K."/>
            <person name="Kim J.F."/>
        </authorList>
    </citation>
    <scope>NUCLEOTIDE SEQUENCE [LARGE SCALE GENOMIC DNA]</scope>
    <source>
        <strain evidence="4">JCM 17741 / KACC 18427 / KCTC 11700BP / SN2</strain>
    </source>
</reference>
<name>F5ZAD9_ALTNA</name>
<protein>
    <submittedName>
        <fullName evidence="3">Uncharacterized protein</fullName>
    </submittedName>
</protein>
<keyword evidence="4" id="KW-1185">Reference proteome</keyword>
<dbReference type="AlphaFoldDB" id="F5ZAD9"/>
<feature type="signal peptide" evidence="2">
    <location>
        <begin position="1"/>
        <end position="18"/>
    </location>
</feature>
<evidence type="ECO:0000313" key="4">
    <source>
        <dbReference type="Proteomes" id="UP000000683"/>
    </source>
</evidence>
<proteinExistence type="predicted"/>
<keyword evidence="2" id="KW-0732">Signal</keyword>
<evidence type="ECO:0000256" key="1">
    <source>
        <dbReference type="SAM" id="MobiDB-lite"/>
    </source>
</evidence>
<feature type="region of interest" description="Disordered" evidence="1">
    <location>
        <begin position="231"/>
        <end position="258"/>
    </location>
</feature>
<organism evidence="3 4">
    <name type="scientific">Alteromonas naphthalenivorans</name>
    <dbReference type="NCBI Taxonomy" id="715451"/>
    <lineage>
        <taxon>Bacteria</taxon>
        <taxon>Pseudomonadati</taxon>
        <taxon>Pseudomonadota</taxon>
        <taxon>Gammaproteobacteria</taxon>
        <taxon>Alteromonadales</taxon>
        <taxon>Alteromonadaceae</taxon>
        <taxon>Alteromonas/Salinimonas group</taxon>
        <taxon>Alteromonas</taxon>
    </lineage>
</organism>
<dbReference type="RefSeq" id="WP_013782851.1">
    <property type="nucleotide sequence ID" value="NC_015554.1"/>
</dbReference>
<evidence type="ECO:0000313" key="3">
    <source>
        <dbReference type="EMBL" id="AEF01909.1"/>
    </source>
</evidence>